<comment type="caution">
    <text evidence="3">The sequence shown here is derived from an EMBL/GenBank/DDBJ whole genome shotgun (WGS) entry which is preliminary data.</text>
</comment>
<evidence type="ECO:0000313" key="3">
    <source>
        <dbReference type="EMBL" id="KAL2102327.1"/>
    </source>
</evidence>
<dbReference type="AlphaFoldDB" id="A0ABD1KT57"/>
<gene>
    <name evidence="3" type="ORF">ACEWY4_001495</name>
</gene>
<dbReference type="PANTHER" id="PTHR45913">
    <property type="entry name" value="EPM2A-INTERACTING PROTEIN 1"/>
    <property type="match status" value="1"/>
</dbReference>
<feature type="region of interest" description="Disordered" evidence="1">
    <location>
        <begin position="1"/>
        <end position="23"/>
    </location>
</feature>
<feature type="transmembrane region" description="Helical" evidence="2">
    <location>
        <begin position="476"/>
        <end position="502"/>
    </location>
</feature>
<dbReference type="InterPro" id="IPR012337">
    <property type="entry name" value="RNaseH-like_sf"/>
</dbReference>
<reference evidence="3 4" key="1">
    <citation type="submission" date="2024-09" db="EMBL/GenBank/DDBJ databases">
        <title>A chromosome-level genome assembly of Gray's grenadier anchovy, Coilia grayii.</title>
        <authorList>
            <person name="Fu Z."/>
        </authorList>
    </citation>
    <scope>NUCLEOTIDE SEQUENCE [LARGE SCALE GENOMIC DNA]</scope>
    <source>
        <strain evidence="3">G4</strain>
        <tissue evidence="3">Muscle</tissue>
    </source>
</reference>
<sequence>MDKFLKRKGPDEQHSDRPASQKNWPKKLRKYETAYIKYGFTVTQKYGQECPKYVLCLEVLSNECLKPSKLTRHLHQKHPAEAEKSVEYFKRKEELLTKQSVTFVQQAKVPEKAMRGSFLASYHIARAKKLHTIGEDLILPATKDIVREMLGEDAAKKIDAVPLSDNTVKRRIGEMAEDVSAQLLEQVRVSEYFALQLDESTDVANAAELLVYIRFLHGEKVVEEILFCKALERGATGREIFQVLDNYIRSNGLDWSRCVGVCSDGAAAMTGRNSGVPALIKQNAPHAVFTHCMLHREALVAKRIDDELNQVLQDTIQAVNFIKTRPLKHRLFALLCNEMEARFHGLLLHSNVRWLSRGAVLNRVYEMRAEIAEFLSSEKHQLAGRFTDAAWLLKLAYLADIFHHLNVLNQSMQGRDTYILHMQDKVRTFIMKITLWSSKLQEGITEMFPQLHKELLSSLTLVGMEMESVFKLIDGFISVCIVTICIVYFHVLCVLFLCLCLAPW</sequence>
<dbReference type="EMBL" id="JBHFQA010000002">
    <property type="protein sequence ID" value="KAL2102327.1"/>
    <property type="molecule type" value="Genomic_DNA"/>
</dbReference>
<keyword evidence="4" id="KW-1185">Reference proteome</keyword>
<organism evidence="3 4">
    <name type="scientific">Coilia grayii</name>
    <name type="common">Gray's grenadier anchovy</name>
    <dbReference type="NCBI Taxonomy" id="363190"/>
    <lineage>
        <taxon>Eukaryota</taxon>
        <taxon>Metazoa</taxon>
        <taxon>Chordata</taxon>
        <taxon>Craniata</taxon>
        <taxon>Vertebrata</taxon>
        <taxon>Euteleostomi</taxon>
        <taxon>Actinopterygii</taxon>
        <taxon>Neopterygii</taxon>
        <taxon>Teleostei</taxon>
        <taxon>Clupei</taxon>
        <taxon>Clupeiformes</taxon>
        <taxon>Clupeoidei</taxon>
        <taxon>Engraulidae</taxon>
        <taxon>Coilinae</taxon>
        <taxon>Coilia</taxon>
    </lineage>
</organism>
<name>A0ABD1KT57_9TELE</name>
<protein>
    <recommendedName>
        <fullName evidence="5">DUF4371 domain-containing protein</fullName>
    </recommendedName>
</protein>
<dbReference type="SUPFAM" id="SSF53098">
    <property type="entry name" value="Ribonuclease H-like"/>
    <property type="match status" value="1"/>
</dbReference>
<proteinExistence type="predicted"/>
<keyword evidence="2" id="KW-0812">Transmembrane</keyword>
<evidence type="ECO:0000256" key="2">
    <source>
        <dbReference type="SAM" id="Phobius"/>
    </source>
</evidence>
<accession>A0ABD1KT57</accession>
<evidence type="ECO:0000256" key="1">
    <source>
        <dbReference type="SAM" id="MobiDB-lite"/>
    </source>
</evidence>
<keyword evidence="2" id="KW-1133">Transmembrane helix</keyword>
<evidence type="ECO:0008006" key="5">
    <source>
        <dbReference type="Google" id="ProtNLM"/>
    </source>
</evidence>
<dbReference type="Proteomes" id="UP001591681">
    <property type="component" value="Unassembled WGS sequence"/>
</dbReference>
<dbReference type="PANTHER" id="PTHR45913:SF19">
    <property type="entry name" value="LOW QUALITY PROTEIN: ZINC FINGER BED DOMAIN-CONTAINING PROTEIN 5-LIKE"/>
    <property type="match status" value="1"/>
</dbReference>
<evidence type="ECO:0000313" key="4">
    <source>
        <dbReference type="Proteomes" id="UP001591681"/>
    </source>
</evidence>
<feature type="compositionally biased region" description="Basic and acidic residues" evidence="1">
    <location>
        <begin position="1"/>
        <end position="19"/>
    </location>
</feature>
<keyword evidence="2" id="KW-0472">Membrane</keyword>